<evidence type="ECO:0000256" key="1">
    <source>
        <dbReference type="ARBA" id="ARBA00004370"/>
    </source>
</evidence>
<keyword evidence="2 5" id="KW-0812">Transmembrane</keyword>
<dbReference type="Gene3D" id="3.30.1330.60">
    <property type="entry name" value="OmpA-like domain"/>
    <property type="match status" value="1"/>
</dbReference>
<proteinExistence type="predicted"/>
<comment type="subcellular location">
    <subcellularLocation>
        <location evidence="1">Membrane</location>
    </subcellularLocation>
</comment>
<evidence type="ECO:0000313" key="8">
    <source>
        <dbReference type="Proteomes" id="UP001208690"/>
    </source>
</evidence>
<dbReference type="PANTHER" id="PTHR30329:SF21">
    <property type="entry name" value="LIPOPROTEIN YIAD-RELATED"/>
    <property type="match status" value="1"/>
</dbReference>
<comment type="caution">
    <text evidence="7">The sequence shown here is derived from an EMBL/GenBank/DDBJ whole genome shotgun (WGS) entry which is preliminary data.</text>
</comment>
<dbReference type="RefSeq" id="WP_263842200.1">
    <property type="nucleotide sequence ID" value="NZ_JALIEB010000001.1"/>
</dbReference>
<evidence type="ECO:0000256" key="3">
    <source>
        <dbReference type="ARBA" id="ARBA00023136"/>
    </source>
</evidence>
<gene>
    <name evidence="7" type="ORF">MUB52_00375</name>
</gene>
<dbReference type="InterPro" id="IPR036737">
    <property type="entry name" value="OmpA-like_sf"/>
</dbReference>
<evidence type="ECO:0000256" key="4">
    <source>
        <dbReference type="SAM" id="MobiDB-lite"/>
    </source>
</evidence>
<evidence type="ECO:0000313" key="7">
    <source>
        <dbReference type="EMBL" id="MCV3269868.1"/>
    </source>
</evidence>
<feature type="transmembrane region" description="Helical" evidence="5">
    <location>
        <begin position="29"/>
        <end position="48"/>
    </location>
</feature>
<dbReference type="InterPro" id="IPR050330">
    <property type="entry name" value="Bact_OuterMem_StrucFunc"/>
</dbReference>
<dbReference type="Proteomes" id="UP001208690">
    <property type="component" value="Unassembled WGS sequence"/>
</dbReference>
<sequence length="277" mass="29987">MAAQSNLAPVIIKRKKVIAGGHHGGAWKVAYADFVTAMMAFFMMMWLLNATTEQQRQGLADYFAPTIPVNRVSGGGDGAFGGESIFSEETLPQNGLGATTQYAAQQQQQRGDSGTATDDGAQDATNEELEEIIAELTALGGESTVMKNALQHIVTRITDEGLVIELFALDGLPLFVEGTDRPTELMETLVEMVASVSQAVTNDIAIGGHVRAAPIVLASNPVWDKSTDRATRTRLMLEQNGLATERMQRVTGHADREPVHRNPMATRNNRVEIVLLR</sequence>
<organism evidence="7 8">
    <name type="scientific">Roseobacter sinensis</name>
    <dbReference type="NCBI Taxonomy" id="2931391"/>
    <lineage>
        <taxon>Bacteria</taxon>
        <taxon>Pseudomonadati</taxon>
        <taxon>Pseudomonadota</taxon>
        <taxon>Alphaproteobacteria</taxon>
        <taxon>Rhodobacterales</taxon>
        <taxon>Roseobacteraceae</taxon>
        <taxon>Roseobacter</taxon>
    </lineage>
</organism>
<evidence type="ECO:0000256" key="2">
    <source>
        <dbReference type="ARBA" id="ARBA00022692"/>
    </source>
</evidence>
<dbReference type="SUPFAM" id="SSF103088">
    <property type="entry name" value="OmpA-like"/>
    <property type="match status" value="1"/>
</dbReference>
<keyword evidence="8" id="KW-1185">Reference proteome</keyword>
<dbReference type="EMBL" id="JALIEB010000001">
    <property type="protein sequence ID" value="MCV3269868.1"/>
    <property type="molecule type" value="Genomic_DNA"/>
</dbReference>
<dbReference type="PANTHER" id="PTHR30329">
    <property type="entry name" value="STATOR ELEMENT OF FLAGELLAR MOTOR COMPLEX"/>
    <property type="match status" value="1"/>
</dbReference>
<accession>A0ABT3B8K3</accession>
<protein>
    <submittedName>
        <fullName evidence="7">Chemotaxis protein MotB</fullName>
    </submittedName>
</protein>
<name>A0ABT3B8K3_9RHOB</name>
<feature type="compositionally biased region" description="Low complexity" evidence="4">
    <location>
        <begin position="100"/>
        <end position="109"/>
    </location>
</feature>
<evidence type="ECO:0000259" key="6">
    <source>
        <dbReference type="Pfam" id="PF13677"/>
    </source>
</evidence>
<evidence type="ECO:0000256" key="5">
    <source>
        <dbReference type="SAM" id="Phobius"/>
    </source>
</evidence>
<feature type="domain" description="Motility protein B-like N-terminal" evidence="6">
    <location>
        <begin position="14"/>
        <end position="64"/>
    </location>
</feature>
<keyword evidence="5" id="KW-1133">Transmembrane helix</keyword>
<reference evidence="7 8" key="1">
    <citation type="submission" date="2022-04" db="EMBL/GenBank/DDBJ databases">
        <title>Roseobacter sp. WL0113 is a bacterium isolated from neritic sediment.</title>
        <authorList>
            <person name="Wang L."/>
            <person name="He W."/>
            <person name="Zhang D.-F."/>
        </authorList>
    </citation>
    <scope>NUCLEOTIDE SEQUENCE [LARGE SCALE GENOMIC DNA]</scope>
    <source>
        <strain evidence="7 8">WL0113</strain>
    </source>
</reference>
<keyword evidence="3 5" id="KW-0472">Membrane</keyword>
<dbReference type="InterPro" id="IPR025713">
    <property type="entry name" value="MotB-like_N_dom"/>
</dbReference>
<feature type="region of interest" description="Disordered" evidence="4">
    <location>
        <begin position="100"/>
        <end position="123"/>
    </location>
</feature>
<dbReference type="Pfam" id="PF13677">
    <property type="entry name" value="MotB_plug"/>
    <property type="match status" value="1"/>
</dbReference>